<dbReference type="Gene3D" id="3.30.200.20">
    <property type="entry name" value="Phosphorylase Kinase, domain 1"/>
    <property type="match status" value="1"/>
</dbReference>
<gene>
    <name evidence="2" type="ORF">CCO03_09885</name>
</gene>
<keyword evidence="2" id="KW-0808">Transferase</keyword>
<dbReference type="PANTHER" id="PTHR21310:SF40">
    <property type="entry name" value="AMINOGLYCOSIDE PHOSPHOTRANSFERASE DOMAIN-CONTAINING PROTEIN-RELATED"/>
    <property type="match status" value="1"/>
</dbReference>
<dbReference type="SUPFAM" id="SSF56112">
    <property type="entry name" value="Protein kinase-like (PK-like)"/>
    <property type="match status" value="1"/>
</dbReference>
<dbReference type="InterPro" id="IPR011009">
    <property type="entry name" value="Kinase-like_dom_sf"/>
</dbReference>
<dbReference type="InterPro" id="IPR002575">
    <property type="entry name" value="Aminoglycoside_PTrfase"/>
</dbReference>
<dbReference type="Pfam" id="PF01636">
    <property type="entry name" value="APH"/>
    <property type="match status" value="1"/>
</dbReference>
<dbReference type="InterPro" id="IPR041726">
    <property type="entry name" value="ACAD10_11_N"/>
</dbReference>
<dbReference type="InterPro" id="IPR051678">
    <property type="entry name" value="AGP_Transferase"/>
</dbReference>
<evidence type="ECO:0000313" key="2">
    <source>
        <dbReference type="EMBL" id="ARU04947.1"/>
    </source>
</evidence>
<feature type="domain" description="Aminoglycoside phosphotransferase" evidence="1">
    <location>
        <begin position="37"/>
        <end position="260"/>
    </location>
</feature>
<organism evidence="2 3">
    <name type="scientific">Comamonas serinivorans</name>
    <dbReference type="NCBI Taxonomy" id="1082851"/>
    <lineage>
        <taxon>Bacteria</taxon>
        <taxon>Pseudomonadati</taxon>
        <taxon>Pseudomonadota</taxon>
        <taxon>Betaproteobacteria</taxon>
        <taxon>Burkholderiales</taxon>
        <taxon>Comamonadaceae</taxon>
        <taxon>Comamonas</taxon>
    </lineage>
</organism>
<dbReference type="PANTHER" id="PTHR21310">
    <property type="entry name" value="AMINOGLYCOSIDE PHOSPHOTRANSFERASE-RELATED-RELATED"/>
    <property type="match status" value="1"/>
</dbReference>
<dbReference type="EMBL" id="CP021455">
    <property type="protein sequence ID" value="ARU04947.1"/>
    <property type="molecule type" value="Genomic_DNA"/>
</dbReference>
<sequence length="353" mass="38841">MSNATELDWRQLADPERLLAWMDRQGLGEGPLENVLQLTGGTQNLLLRFERAGRGYVLRRPPLHPRMDGNAIMQREIRVLGALADTDVPHPRLIAGCLDPEVIGCMFYLMEPIDGFNASVGMPALHAGDPAVRHRMGLAIAEGAAALGRVDLAAVGLSDFGKTEGFLERQVPRWLKQLDSYREYAGWPGPDSLGDVKGIAGWLTEHRPTSFQPGLMHGDYHIANVMYRNDSPELAAIVDWELCTAGDPLIDVGWLMATWDGVSASSRVQPWHGFPTPQELVEHYAKFTTRDLSHLKWYAVLACFKLGLILEGSHARACAGKAPKDIGDRLHATTQALLARASGWIDSPNAMRV</sequence>
<name>A0A1Y0EMX7_9BURK</name>
<dbReference type="RefSeq" id="WP_087280520.1">
    <property type="nucleotide sequence ID" value="NZ_CP021455.1"/>
</dbReference>
<protein>
    <submittedName>
        <fullName evidence="2">Phosphotransferase family protein</fullName>
    </submittedName>
</protein>
<dbReference type="Gene3D" id="3.90.1200.10">
    <property type="match status" value="1"/>
</dbReference>
<accession>A0A1Y0EMX7</accession>
<keyword evidence="3" id="KW-1185">Reference proteome</keyword>
<dbReference type="Proteomes" id="UP000196138">
    <property type="component" value="Chromosome"/>
</dbReference>
<dbReference type="AlphaFoldDB" id="A0A1Y0EMX7"/>
<dbReference type="GO" id="GO:0016740">
    <property type="term" value="F:transferase activity"/>
    <property type="evidence" value="ECO:0007669"/>
    <property type="project" value="UniProtKB-KW"/>
</dbReference>
<dbReference type="CDD" id="cd05154">
    <property type="entry name" value="ACAD10_11_N-like"/>
    <property type="match status" value="1"/>
</dbReference>
<dbReference type="OrthoDB" id="3806873at2"/>
<dbReference type="KEGG" id="cser:CCO03_09885"/>
<evidence type="ECO:0000259" key="1">
    <source>
        <dbReference type="Pfam" id="PF01636"/>
    </source>
</evidence>
<reference evidence="2 3" key="1">
    <citation type="submission" date="2017-05" db="EMBL/GenBank/DDBJ databases">
        <authorList>
            <person name="Song R."/>
            <person name="Chenine A.L."/>
            <person name="Ruprecht R.M."/>
        </authorList>
    </citation>
    <scope>NUCLEOTIDE SEQUENCE [LARGE SCALE GENOMIC DNA]</scope>
    <source>
        <strain evidence="2 3">DSM 26136</strain>
    </source>
</reference>
<proteinExistence type="predicted"/>
<evidence type="ECO:0000313" key="3">
    <source>
        <dbReference type="Proteomes" id="UP000196138"/>
    </source>
</evidence>